<dbReference type="PANTHER" id="PTHR43194:SF2">
    <property type="entry name" value="PEROXISOMAL MEMBRANE PROTEIN LPX1"/>
    <property type="match status" value="1"/>
</dbReference>
<dbReference type="PRINTS" id="PR00412">
    <property type="entry name" value="EPOXHYDRLASE"/>
</dbReference>
<organism evidence="3 4">
    <name type="scientific">Methylobacterium oryzihabitans</name>
    <dbReference type="NCBI Taxonomy" id="2499852"/>
    <lineage>
        <taxon>Bacteria</taxon>
        <taxon>Pseudomonadati</taxon>
        <taxon>Pseudomonadota</taxon>
        <taxon>Alphaproteobacteria</taxon>
        <taxon>Hyphomicrobiales</taxon>
        <taxon>Methylobacteriaceae</taxon>
        <taxon>Methylobacterium</taxon>
    </lineage>
</organism>
<dbReference type="Gene3D" id="3.40.50.1820">
    <property type="entry name" value="alpha/beta hydrolase"/>
    <property type="match status" value="1"/>
</dbReference>
<comment type="caution">
    <text evidence="3">The sequence shown here is derived from an EMBL/GenBank/DDBJ whole genome shotgun (WGS) entry which is preliminary data.</text>
</comment>
<protein>
    <submittedName>
        <fullName evidence="3">Alpha/beta hydrolase</fullName>
    </submittedName>
</protein>
<feature type="domain" description="AB hydrolase-1" evidence="2">
    <location>
        <begin position="80"/>
        <end position="325"/>
    </location>
</feature>
<evidence type="ECO:0000313" key="3">
    <source>
        <dbReference type="EMBL" id="RVU14454.1"/>
    </source>
</evidence>
<dbReference type="GO" id="GO:0016787">
    <property type="term" value="F:hydrolase activity"/>
    <property type="evidence" value="ECO:0007669"/>
    <property type="project" value="UniProtKB-KW"/>
</dbReference>
<keyword evidence="1" id="KW-0812">Transmembrane</keyword>
<dbReference type="InterPro" id="IPR029058">
    <property type="entry name" value="AB_hydrolase_fold"/>
</dbReference>
<dbReference type="PANTHER" id="PTHR43194">
    <property type="entry name" value="HYDROLASE ALPHA/BETA FOLD FAMILY"/>
    <property type="match status" value="1"/>
</dbReference>
<sequence length="346" mass="35926">MTPGDRRTRWRRVGRVTAILAGILLGLPFLVLAGAAVATLVITSQIEARYPPAGRRVAVPGGHLAVIEAGPGEGAASRGTVVLLHGASANAMDPMQAIGRRLAGDGFRVLSFDRPGFGWSDRIEGAAAASPAVQARLIAAGLGALGVGPALVVGHSWSGALAATLALDAPERVAGLVLLAPATHPWPGGTVPGYAGWYRSVFGRTLLWIAARTVAAPFGLYALDRFAAVVFKPDPMPPGYADAARVPLVLRPSTFEANLQDLDGLYEFLARQRPRYPQIAAPTVIIAGDADPIVRTPVHAEAMARDVPGARLVVLPGTGHMLHYTASDAVVAEVEALAARVRAGAE</sequence>
<keyword evidence="1" id="KW-1133">Transmembrane helix</keyword>
<name>A0A3S2W5Y4_9HYPH</name>
<dbReference type="Pfam" id="PF00561">
    <property type="entry name" value="Abhydrolase_1"/>
    <property type="match status" value="1"/>
</dbReference>
<dbReference type="RefSeq" id="WP_127733229.1">
    <property type="nucleotide sequence ID" value="NZ_SACP01000030.1"/>
</dbReference>
<dbReference type="InterPro" id="IPR000073">
    <property type="entry name" value="AB_hydrolase_1"/>
</dbReference>
<accession>A0A3S2W5Y4</accession>
<keyword evidence="1" id="KW-0472">Membrane</keyword>
<feature type="transmembrane region" description="Helical" evidence="1">
    <location>
        <begin position="16"/>
        <end position="42"/>
    </location>
</feature>
<dbReference type="InterPro" id="IPR050228">
    <property type="entry name" value="Carboxylesterase_BioH"/>
</dbReference>
<dbReference type="EMBL" id="SACP01000030">
    <property type="protein sequence ID" value="RVU14454.1"/>
    <property type="molecule type" value="Genomic_DNA"/>
</dbReference>
<evidence type="ECO:0000313" key="4">
    <source>
        <dbReference type="Proteomes" id="UP000286997"/>
    </source>
</evidence>
<dbReference type="PRINTS" id="PR00111">
    <property type="entry name" value="ABHYDROLASE"/>
</dbReference>
<dbReference type="AlphaFoldDB" id="A0A3S2W5Y4"/>
<keyword evidence="4" id="KW-1185">Reference proteome</keyword>
<keyword evidence="3" id="KW-0378">Hydrolase</keyword>
<proteinExistence type="predicted"/>
<dbReference type="InterPro" id="IPR000639">
    <property type="entry name" value="Epox_hydrolase-like"/>
</dbReference>
<dbReference type="SUPFAM" id="SSF53474">
    <property type="entry name" value="alpha/beta-Hydrolases"/>
    <property type="match status" value="1"/>
</dbReference>
<dbReference type="Proteomes" id="UP000286997">
    <property type="component" value="Unassembled WGS sequence"/>
</dbReference>
<dbReference type="OrthoDB" id="9815441at2"/>
<gene>
    <name evidence="3" type="ORF">EOE48_23045</name>
</gene>
<evidence type="ECO:0000256" key="1">
    <source>
        <dbReference type="SAM" id="Phobius"/>
    </source>
</evidence>
<reference evidence="3 4" key="1">
    <citation type="submission" date="2019-01" db="EMBL/GenBank/DDBJ databases">
        <authorList>
            <person name="Chen W.-M."/>
        </authorList>
    </citation>
    <scope>NUCLEOTIDE SEQUENCE [LARGE SCALE GENOMIC DNA]</scope>
    <source>
        <strain evidence="3 4">TER-1</strain>
    </source>
</reference>
<evidence type="ECO:0000259" key="2">
    <source>
        <dbReference type="Pfam" id="PF00561"/>
    </source>
</evidence>